<proteinExistence type="predicted"/>
<feature type="domain" description="Beta-ketoacyl synthase C-terminal" evidence="5">
    <location>
        <begin position="7"/>
        <end position="71"/>
    </location>
</feature>
<dbReference type="SUPFAM" id="SSF53901">
    <property type="entry name" value="Thiolase-like"/>
    <property type="match status" value="1"/>
</dbReference>
<reference evidence="7" key="3">
    <citation type="submission" date="2025-08" db="UniProtKB">
        <authorList>
            <consortium name="RefSeq"/>
        </authorList>
    </citation>
    <scope>IDENTIFICATION</scope>
    <source>
        <strain evidence="7">NI907</strain>
    </source>
</reference>
<dbReference type="Gene3D" id="3.40.47.10">
    <property type="match status" value="1"/>
</dbReference>
<dbReference type="PANTHER" id="PTHR43775:SF49">
    <property type="entry name" value="SYNTHASE, PUTATIVE (JCVI)-RELATED"/>
    <property type="match status" value="1"/>
</dbReference>
<dbReference type="GeneID" id="41966150"/>
<name>A0A6P8APG0_PYRGI</name>
<accession>A0A6P8APG0</accession>
<evidence type="ECO:0000256" key="3">
    <source>
        <dbReference type="ARBA" id="ARBA00022679"/>
    </source>
</evidence>
<dbReference type="GO" id="GO:0004312">
    <property type="term" value="F:fatty acid synthase activity"/>
    <property type="evidence" value="ECO:0007669"/>
    <property type="project" value="TreeGrafter"/>
</dbReference>
<dbReference type="InterPro" id="IPR016039">
    <property type="entry name" value="Thiolase-like"/>
</dbReference>
<dbReference type="GO" id="GO:0006633">
    <property type="term" value="P:fatty acid biosynthetic process"/>
    <property type="evidence" value="ECO:0007669"/>
    <property type="project" value="TreeGrafter"/>
</dbReference>
<gene>
    <name evidence="7" type="ORF">PgNI_11275</name>
</gene>
<evidence type="ECO:0000259" key="5">
    <source>
        <dbReference type="Pfam" id="PF02801"/>
    </source>
</evidence>
<dbReference type="InterPro" id="IPR050091">
    <property type="entry name" value="PKS_NRPS_Biosynth_Enz"/>
</dbReference>
<dbReference type="Proteomes" id="UP000515153">
    <property type="component" value="Chromosome VI"/>
</dbReference>
<keyword evidence="2" id="KW-0597">Phosphoprotein</keyword>
<dbReference type="RefSeq" id="XP_030976778.1">
    <property type="nucleotide sequence ID" value="XM_031131245.1"/>
</dbReference>
<keyword evidence="3" id="KW-0808">Transferase</keyword>
<evidence type="ECO:0000313" key="6">
    <source>
        <dbReference type="Proteomes" id="UP000515153"/>
    </source>
</evidence>
<dbReference type="Pfam" id="PF02801">
    <property type="entry name" value="Ketoacyl-synt_C"/>
    <property type="match status" value="1"/>
</dbReference>
<protein>
    <recommendedName>
        <fullName evidence="5">Beta-ketoacyl synthase C-terminal domain-containing protein</fullName>
    </recommendedName>
</protein>
<evidence type="ECO:0000256" key="2">
    <source>
        <dbReference type="ARBA" id="ARBA00022553"/>
    </source>
</evidence>
<keyword evidence="1" id="KW-0596">Phosphopantetheine</keyword>
<evidence type="ECO:0000256" key="1">
    <source>
        <dbReference type="ARBA" id="ARBA00022450"/>
    </source>
</evidence>
<dbReference type="PANTHER" id="PTHR43775">
    <property type="entry name" value="FATTY ACID SYNTHASE"/>
    <property type="match status" value="1"/>
</dbReference>
<reference evidence="6 7" key="1">
    <citation type="journal article" date="2019" name="Mol. Biol. Evol.">
        <title>Blast fungal genomes show frequent chromosomal changes, gene gains and losses, and effector gene turnover.</title>
        <authorList>
            <person name="Gomez Luciano L.B."/>
            <person name="Jason Tsai I."/>
            <person name="Chuma I."/>
            <person name="Tosa Y."/>
            <person name="Chen Y.H."/>
            <person name="Li J.Y."/>
            <person name="Li M.Y."/>
            <person name="Jade Lu M.Y."/>
            <person name="Nakayashiki H."/>
            <person name="Li W.H."/>
        </authorList>
    </citation>
    <scope>NUCLEOTIDE SEQUENCE [LARGE SCALE GENOMIC DNA]</scope>
    <source>
        <strain evidence="6 7">NI907</strain>
    </source>
</reference>
<keyword evidence="6" id="KW-1185">Reference proteome</keyword>
<evidence type="ECO:0000256" key="4">
    <source>
        <dbReference type="ARBA" id="ARBA00023268"/>
    </source>
</evidence>
<dbReference type="GO" id="GO:0044550">
    <property type="term" value="P:secondary metabolite biosynthetic process"/>
    <property type="evidence" value="ECO:0007669"/>
    <property type="project" value="TreeGrafter"/>
</dbReference>
<dbReference type="AlphaFoldDB" id="A0A6P8APG0"/>
<organism evidence="6 7">
    <name type="scientific">Pyricularia grisea</name>
    <name type="common">Crabgrass-specific blast fungus</name>
    <name type="synonym">Magnaporthe grisea</name>
    <dbReference type="NCBI Taxonomy" id="148305"/>
    <lineage>
        <taxon>Eukaryota</taxon>
        <taxon>Fungi</taxon>
        <taxon>Dikarya</taxon>
        <taxon>Ascomycota</taxon>
        <taxon>Pezizomycotina</taxon>
        <taxon>Sordariomycetes</taxon>
        <taxon>Sordariomycetidae</taxon>
        <taxon>Magnaporthales</taxon>
        <taxon>Pyriculariaceae</taxon>
        <taxon>Pyricularia</taxon>
    </lineage>
</organism>
<evidence type="ECO:0000313" key="7">
    <source>
        <dbReference type="RefSeq" id="XP_030976778.1"/>
    </source>
</evidence>
<reference evidence="7" key="2">
    <citation type="submission" date="2019-10" db="EMBL/GenBank/DDBJ databases">
        <authorList>
            <consortium name="NCBI Genome Project"/>
        </authorList>
    </citation>
    <scope>NUCLEOTIDE SEQUENCE</scope>
    <source>
        <strain evidence="7">NI907</strain>
    </source>
</reference>
<keyword evidence="4" id="KW-0511">Multifunctional enzyme</keyword>
<dbReference type="KEGG" id="pgri:PgNI_11275"/>
<sequence>MLPNFRKGTGTPTGNLLEVTAAARVWGDRGGILIRAVKPNVGHSGGAAGLTRVIKSALVLENKVIPPNIHCGTLNPKNYPREVDVETWYRRAQALGIEWKTAFQGLDIITAWTVASEELPLLAVHQEQDMHMRINGSVVIVENEDAATVKRGRRVPARAAMFRDDGVPIADMDGLDFVDLPVASKRDTDVKLKDSSLLLGSRFTHDGTKMALDALRPSEDVRYYWNYTLAMATDNAPPNYDASLLQSVPVAGEISVVALNEVSLSGPVNLVIVPFKVLTSDNFINYGPDWG</sequence>
<dbReference type="InterPro" id="IPR014031">
    <property type="entry name" value="Ketoacyl_synth_C"/>
</dbReference>